<dbReference type="Proteomes" id="UP000076837">
    <property type="component" value="Unassembled WGS sequence"/>
</dbReference>
<feature type="coiled-coil region" evidence="1">
    <location>
        <begin position="105"/>
        <end position="141"/>
    </location>
</feature>
<proteinExistence type="predicted"/>
<protein>
    <submittedName>
        <fullName evidence="3">Uncharacterized protein</fullName>
    </submittedName>
</protein>
<name>A0A163CJ25_DIDRA</name>
<reference evidence="3 4" key="1">
    <citation type="journal article" date="2016" name="Sci. Rep.">
        <title>Draft genome sequencing and secretome analysis of fungal phytopathogen Ascochyta rabiei provides insight into the necrotrophic effector repertoire.</title>
        <authorList>
            <person name="Verma S."/>
            <person name="Gazara R.K."/>
            <person name="Nizam S."/>
            <person name="Parween S."/>
            <person name="Chattopadhyay D."/>
            <person name="Verma P.K."/>
        </authorList>
    </citation>
    <scope>NUCLEOTIDE SEQUENCE [LARGE SCALE GENOMIC DNA]</scope>
    <source>
        <strain evidence="3 4">ArDII</strain>
    </source>
</reference>
<feature type="region of interest" description="Disordered" evidence="2">
    <location>
        <begin position="1"/>
        <end position="21"/>
    </location>
</feature>
<dbReference type="EMBL" id="JYNV01000213">
    <property type="protein sequence ID" value="KZM22500.1"/>
    <property type="molecule type" value="Genomic_DNA"/>
</dbReference>
<accession>A0A163CJ25</accession>
<evidence type="ECO:0000256" key="2">
    <source>
        <dbReference type="SAM" id="MobiDB-lite"/>
    </source>
</evidence>
<dbReference type="OrthoDB" id="10547396at2759"/>
<gene>
    <name evidence="3" type="ORF">ST47_g6375</name>
</gene>
<feature type="compositionally biased region" description="Basic and acidic residues" evidence="2">
    <location>
        <begin position="59"/>
        <end position="70"/>
    </location>
</feature>
<comment type="caution">
    <text evidence="3">The sequence shown here is derived from an EMBL/GenBank/DDBJ whole genome shotgun (WGS) entry which is preliminary data.</text>
</comment>
<evidence type="ECO:0000256" key="1">
    <source>
        <dbReference type="SAM" id="Coils"/>
    </source>
</evidence>
<feature type="compositionally biased region" description="Polar residues" evidence="2">
    <location>
        <begin position="74"/>
        <end position="94"/>
    </location>
</feature>
<keyword evidence="1" id="KW-0175">Coiled coil</keyword>
<dbReference type="AlphaFoldDB" id="A0A163CJ25"/>
<organism evidence="3 4">
    <name type="scientific">Didymella rabiei</name>
    <name type="common">Chickpea ascochyta blight fungus</name>
    <name type="synonym">Mycosphaerella rabiei</name>
    <dbReference type="NCBI Taxonomy" id="5454"/>
    <lineage>
        <taxon>Eukaryota</taxon>
        <taxon>Fungi</taxon>
        <taxon>Dikarya</taxon>
        <taxon>Ascomycota</taxon>
        <taxon>Pezizomycotina</taxon>
        <taxon>Dothideomycetes</taxon>
        <taxon>Pleosporomycetidae</taxon>
        <taxon>Pleosporales</taxon>
        <taxon>Pleosporineae</taxon>
        <taxon>Didymellaceae</taxon>
        <taxon>Ascochyta</taxon>
    </lineage>
</organism>
<evidence type="ECO:0000313" key="3">
    <source>
        <dbReference type="EMBL" id="KZM22500.1"/>
    </source>
</evidence>
<keyword evidence="4" id="KW-1185">Reference proteome</keyword>
<evidence type="ECO:0000313" key="4">
    <source>
        <dbReference type="Proteomes" id="UP000076837"/>
    </source>
</evidence>
<feature type="region of interest" description="Disordered" evidence="2">
    <location>
        <begin position="59"/>
        <end position="103"/>
    </location>
</feature>
<sequence length="148" mass="17475">MTQASDIIPTPEAPFDEEKSDLSRELKYLEVRIAKHEEKLEKLMQDIYAEKRPLKKQELEKQMQAEKEVVEVASPSSELPSPFTATEQEANNARRQIRTRPFQTREKFSKLEARLEEEEEEKEEEEEEAKLTALVKNHERKTLRRIAH</sequence>